<dbReference type="PRINTS" id="PR00455">
    <property type="entry name" value="HTHTETR"/>
</dbReference>
<proteinExistence type="predicted"/>
<dbReference type="Gene3D" id="1.10.10.60">
    <property type="entry name" value="Homeodomain-like"/>
    <property type="match status" value="1"/>
</dbReference>
<evidence type="ECO:0000313" key="6">
    <source>
        <dbReference type="EMBL" id="SDE29410.1"/>
    </source>
</evidence>
<dbReference type="InterPro" id="IPR001647">
    <property type="entry name" value="HTH_TetR"/>
</dbReference>
<dbReference type="AlphaFoldDB" id="A0A1G7BRY8"/>
<keyword evidence="1" id="KW-0805">Transcription regulation</keyword>
<sequence length="124" mass="13461">MGRPRGFEEAVAVDAAATVFRRRGYASTSVDHLVEATGVHRGSLYGTFGSKQGLFMRVLDAVDAASDSEGRLDVVLVGLLELAPEDRRVRERIAGLLEVHGITEEELGSRLLTRAGLHQEKETS</sequence>
<dbReference type="PANTHER" id="PTHR47506">
    <property type="entry name" value="TRANSCRIPTIONAL REGULATORY PROTEIN"/>
    <property type="match status" value="1"/>
</dbReference>
<dbReference type="STRING" id="675864.SAMN04489747_3036"/>
<evidence type="ECO:0000313" key="7">
    <source>
        <dbReference type="Proteomes" id="UP000198546"/>
    </source>
</evidence>
<evidence type="ECO:0000256" key="1">
    <source>
        <dbReference type="ARBA" id="ARBA00023015"/>
    </source>
</evidence>
<feature type="DNA-binding region" description="H-T-H motif" evidence="4">
    <location>
        <begin position="29"/>
        <end position="48"/>
    </location>
</feature>
<dbReference type="SUPFAM" id="SSF46689">
    <property type="entry name" value="Homeodomain-like"/>
    <property type="match status" value="1"/>
</dbReference>
<feature type="domain" description="HTH tetR-type" evidence="5">
    <location>
        <begin position="6"/>
        <end position="66"/>
    </location>
</feature>
<dbReference type="PROSITE" id="PS50977">
    <property type="entry name" value="HTH_TETR_2"/>
    <property type="match status" value="1"/>
</dbReference>
<evidence type="ECO:0000256" key="2">
    <source>
        <dbReference type="ARBA" id="ARBA00023125"/>
    </source>
</evidence>
<dbReference type="OrthoDB" id="9805134at2"/>
<dbReference type="Proteomes" id="UP000198546">
    <property type="component" value="Chromosome i"/>
</dbReference>
<dbReference type="PANTHER" id="PTHR47506:SF1">
    <property type="entry name" value="HTH-TYPE TRANSCRIPTIONAL REGULATOR YJDC"/>
    <property type="match status" value="1"/>
</dbReference>
<accession>A0A1G7BRY8</accession>
<dbReference type="Pfam" id="PF00440">
    <property type="entry name" value="TetR_N"/>
    <property type="match status" value="1"/>
</dbReference>
<gene>
    <name evidence="6" type="ORF">SAMN04489747_3036</name>
</gene>
<keyword evidence="2 4" id="KW-0238">DNA-binding</keyword>
<dbReference type="EMBL" id="LT629688">
    <property type="protein sequence ID" value="SDE29410.1"/>
    <property type="molecule type" value="Genomic_DNA"/>
</dbReference>
<dbReference type="GO" id="GO:0003677">
    <property type="term" value="F:DNA binding"/>
    <property type="evidence" value="ECO:0007669"/>
    <property type="project" value="UniProtKB-UniRule"/>
</dbReference>
<dbReference type="InterPro" id="IPR009057">
    <property type="entry name" value="Homeodomain-like_sf"/>
</dbReference>
<evidence type="ECO:0000256" key="4">
    <source>
        <dbReference type="PROSITE-ProRule" id="PRU00335"/>
    </source>
</evidence>
<evidence type="ECO:0000259" key="5">
    <source>
        <dbReference type="PROSITE" id="PS50977"/>
    </source>
</evidence>
<keyword evidence="3" id="KW-0804">Transcription</keyword>
<protein>
    <submittedName>
        <fullName evidence="6">Regulatory protein, tetR family</fullName>
    </submittedName>
</protein>
<name>A0A1G7BRY8_9ACTN</name>
<dbReference type="RefSeq" id="WP_090594707.1">
    <property type="nucleotide sequence ID" value="NZ_LT629688.1"/>
</dbReference>
<keyword evidence="7" id="KW-1185">Reference proteome</keyword>
<evidence type="ECO:0000256" key="3">
    <source>
        <dbReference type="ARBA" id="ARBA00023163"/>
    </source>
</evidence>
<reference evidence="6 7" key="1">
    <citation type="submission" date="2016-10" db="EMBL/GenBank/DDBJ databases">
        <authorList>
            <person name="de Groot N.N."/>
        </authorList>
    </citation>
    <scope>NUCLEOTIDE SEQUENCE [LARGE SCALE GENOMIC DNA]</scope>
    <source>
        <strain evidence="6 7">MON 2.2</strain>
    </source>
</reference>
<organism evidence="6 7">
    <name type="scientific">Auraticoccus monumenti</name>
    <dbReference type="NCBI Taxonomy" id="675864"/>
    <lineage>
        <taxon>Bacteria</taxon>
        <taxon>Bacillati</taxon>
        <taxon>Actinomycetota</taxon>
        <taxon>Actinomycetes</taxon>
        <taxon>Propionibacteriales</taxon>
        <taxon>Propionibacteriaceae</taxon>
        <taxon>Auraticoccus</taxon>
    </lineage>
</organism>